<dbReference type="PANTHER" id="PTHR33164">
    <property type="entry name" value="TRANSCRIPTIONAL REGULATOR, MARR FAMILY"/>
    <property type="match status" value="1"/>
</dbReference>
<dbReference type="RefSeq" id="WP_110472280.1">
    <property type="nucleotide sequence ID" value="NZ_QJSP01000020.1"/>
</dbReference>
<evidence type="ECO:0000313" key="2">
    <source>
        <dbReference type="EMBL" id="PYE12745.1"/>
    </source>
</evidence>
<dbReference type="GO" id="GO:0003700">
    <property type="term" value="F:DNA-binding transcription factor activity"/>
    <property type="evidence" value="ECO:0007669"/>
    <property type="project" value="InterPro"/>
</dbReference>
<evidence type="ECO:0000259" key="1">
    <source>
        <dbReference type="PROSITE" id="PS50995"/>
    </source>
</evidence>
<accession>A0A318RD13</accession>
<dbReference type="InterPro" id="IPR000835">
    <property type="entry name" value="HTH_MarR-typ"/>
</dbReference>
<dbReference type="AlphaFoldDB" id="A0A318RD13"/>
<dbReference type="SUPFAM" id="SSF46785">
    <property type="entry name" value="Winged helix' DNA-binding domain"/>
    <property type="match status" value="1"/>
</dbReference>
<dbReference type="InterPro" id="IPR039422">
    <property type="entry name" value="MarR/SlyA-like"/>
</dbReference>
<dbReference type="Pfam" id="PF12802">
    <property type="entry name" value="MarR_2"/>
    <property type="match status" value="1"/>
</dbReference>
<dbReference type="OrthoDB" id="162531at2"/>
<proteinExistence type="predicted"/>
<keyword evidence="3" id="KW-1185">Reference proteome</keyword>
<dbReference type="InterPro" id="IPR036388">
    <property type="entry name" value="WH-like_DNA-bd_sf"/>
</dbReference>
<dbReference type="EMBL" id="QJSP01000020">
    <property type="protein sequence ID" value="PYE12745.1"/>
    <property type="molecule type" value="Genomic_DNA"/>
</dbReference>
<sequence length="161" mass="17480">MQEKIRSAPVTEGDLDVFEVATRDLVGVALRSLTAINDVLTLPQFRLMLVLHEQRALPSTHVAQALGLAGSSVTRMADKLCAAGYVERGNEPSHRSVVTLSLTTRGHAVVREAVADRRRELAQLLDRLDPQTRAACVAGLRELHVHAGDEYTIGTQSPVPL</sequence>
<comment type="caution">
    <text evidence="2">The sequence shown here is derived from an EMBL/GenBank/DDBJ whole genome shotgun (WGS) entry which is preliminary data.</text>
</comment>
<dbReference type="PRINTS" id="PR00598">
    <property type="entry name" value="HTHMARR"/>
</dbReference>
<evidence type="ECO:0000313" key="3">
    <source>
        <dbReference type="Proteomes" id="UP000247591"/>
    </source>
</evidence>
<dbReference type="PANTHER" id="PTHR33164:SF94">
    <property type="entry name" value="TRANSCRIPTIONAL REGULATORY PROTEIN-RELATED"/>
    <property type="match status" value="1"/>
</dbReference>
<dbReference type="PROSITE" id="PS50995">
    <property type="entry name" value="HTH_MARR_2"/>
    <property type="match status" value="1"/>
</dbReference>
<organism evidence="2 3">
    <name type="scientific">Williamsia limnetica</name>
    <dbReference type="NCBI Taxonomy" id="882452"/>
    <lineage>
        <taxon>Bacteria</taxon>
        <taxon>Bacillati</taxon>
        <taxon>Actinomycetota</taxon>
        <taxon>Actinomycetes</taxon>
        <taxon>Mycobacteriales</taxon>
        <taxon>Nocardiaceae</taxon>
        <taxon>Williamsia</taxon>
    </lineage>
</organism>
<name>A0A318RD13_WILLI</name>
<dbReference type="Proteomes" id="UP000247591">
    <property type="component" value="Unassembled WGS sequence"/>
</dbReference>
<feature type="domain" description="HTH marR-type" evidence="1">
    <location>
        <begin position="1"/>
        <end position="145"/>
    </location>
</feature>
<reference evidence="2 3" key="1">
    <citation type="submission" date="2018-06" db="EMBL/GenBank/DDBJ databases">
        <title>Genomic Encyclopedia of Type Strains, Phase IV (KMG-IV): sequencing the most valuable type-strain genomes for metagenomic binning, comparative biology and taxonomic classification.</title>
        <authorList>
            <person name="Goeker M."/>
        </authorList>
    </citation>
    <scope>NUCLEOTIDE SEQUENCE [LARGE SCALE GENOMIC DNA]</scope>
    <source>
        <strain evidence="2 3">DSM 45521</strain>
    </source>
</reference>
<dbReference type="GO" id="GO:0006950">
    <property type="term" value="P:response to stress"/>
    <property type="evidence" value="ECO:0007669"/>
    <property type="project" value="TreeGrafter"/>
</dbReference>
<dbReference type="Gene3D" id="1.10.10.10">
    <property type="entry name" value="Winged helix-like DNA-binding domain superfamily/Winged helix DNA-binding domain"/>
    <property type="match status" value="1"/>
</dbReference>
<protein>
    <submittedName>
        <fullName evidence="2">MarR family transcriptional regulator</fullName>
    </submittedName>
</protein>
<dbReference type="SMART" id="SM00347">
    <property type="entry name" value="HTH_MARR"/>
    <property type="match status" value="1"/>
</dbReference>
<dbReference type="InterPro" id="IPR036390">
    <property type="entry name" value="WH_DNA-bd_sf"/>
</dbReference>
<gene>
    <name evidence="2" type="ORF">DFR67_12024</name>
</gene>